<dbReference type="Gene3D" id="3.30.200.20">
    <property type="entry name" value="Phosphorylase Kinase, domain 1"/>
    <property type="match status" value="1"/>
</dbReference>
<keyword evidence="11" id="KW-0325">Glycoprotein</keyword>
<dbReference type="PROSITE" id="PS50011">
    <property type="entry name" value="PROTEIN_KINASE_DOM"/>
    <property type="match status" value="1"/>
</dbReference>
<dbReference type="Pfam" id="PF12819">
    <property type="entry name" value="Malectin_like"/>
    <property type="match status" value="1"/>
</dbReference>
<dbReference type="CDD" id="cd14066">
    <property type="entry name" value="STKc_IRAK"/>
    <property type="match status" value="1"/>
</dbReference>
<evidence type="ECO:0000313" key="17">
    <source>
        <dbReference type="Proteomes" id="UP000623129"/>
    </source>
</evidence>
<sequence length="995" mass="112885">MEFLHQTTLLFILLSLIIPRAISLTLNTSYFIQCGLINSTFTHTNESPPRIFVSDEKYLISGSSSTNLFPIVTNSTNPLYPTARFSFSPFPYQFNVVPNTSNILRLHFSPFSVSSNANFAITTFNGNSSTNNFSISALTSLIIKEFFLSMDSDKLVLKFTPQNNSFAFISVIEIFDAAALQLFSNIPILINTTDTFNTQQAYLSMETFYRVNMPGPLITPENDTLWRTWVTDDPYIYNVLASQTLNVSTGLNFIPTQGSSEEIAPQTVYNTARIINVSNLQFISNPDFNINITWSFRVDSGYYYLIRLHFCDIIPESSQVDQGPVFAVYIMDYLALRNNLRPSDYTSYAQEPFYIDFIANVMGARNITVSISLDRTDSAIENGFLNGLEIMKMTHYNPSLEMKMKKKKKLPAIILGPTIGGAFMLILIIMLGIFTTWYKGWCKMNLREEDETPFSQPHQYSCRATSVASPRLIAFSEIKTSTNNFDERSLIGVGGFGKVYKGRLHNGTMVAVKRASCQSNQGFPEFQTEIEVLSNIRHRHLLSLIGYCDENSEMILVYEYMEKGTLRNYLYGTDDLLPSLSWKQRLEICIGTAKGLQYLHTGPSRNIIHRDVKSTNILLGEGYIAKVSDFGISKLGPCIGETHVSTAVKGSFGYLDPEYFKTQQLTDKSDVYSFGVVLFEVLCARPVIDQSLEREQLNLTEWALMWQRKGELEKIIDPKLVGEIKENSLRKFGEIAKECLEEYGIDRPTMGDVLWNLEYCLRLQETELKIIVLVFFMFFVLMLHGVSYKLVHWLVYPQLPNPNRFERERDERSRGLHLLSPKEKIGAKFTSPSSLFSRLSCLCHSTTLDTGEKKRSSCILGPDLHDIWTPLSSTVPPQTLPGAGVNHDARPTIIDGTSIAEEIRYEIFKTVWDLKSSYGKVPGLAVILVGQRRDSQSYVRYKIKACNEVGIRSLVVQLPDSCSDEEVVESVKRFNEDPSVYRSTWMKREYKVPLA</sequence>
<dbReference type="Pfam" id="PF00763">
    <property type="entry name" value="THF_DHG_CYH"/>
    <property type="match status" value="1"/>
</dbReference>
<feature type="transmembrane region" description="Helical" evidence="13">
    <location>
        <begin position="412"/>
        <end position="438"/>
    </location>
</feature>
<keyword evidence="16" id="KW-0675">Receptor</keyword>
<evidence type="ECO:0000256" key="8">
    <source>
        <dbReference type="ARBA" id="ARBA00022840"/>
    </source>
</evidence>
<evidence type="ECO:0000256" key="4">
    <source>
        <dbReference type="ARBA" id="ARBA00022692"/>
    </source>
</evidence>
<dbReference type="GO" id="GO:0004714">
    <property type="term" value="F:transmembrane receptor protein tyrosine kinase activity"/>
    <property type="evidence" value="ECO:0007669"/>
    <property type="project" value="InterPro"/>
</dbReference>
<dbReference type="InterPro" id="IPR011009">
    <property type="entry name" value="Kinase-like_dom_sf"/>
</dbReference>
<evidence type="ECO:0000259" key="15">
    <source>
        <dbReference type="PROSITE" id="PS50011"/>
    </source>
</evidence>
<keyword evidence="8 12" id="KW-0067">ATP-binding</keyword>
<organism evidence="16 17">
    <name type="scientific">Carex littledalei</name>
    <dbReference type="NCBI Taxonomy" id="544730"/>
    <lineage>
        <taxon>Eukaryota</taxon>
        <taxon>Viridiplantae</taxon>
        <taxon>Streptophyta</taxon>
        <taxon>Embryophyta</taxon>
        <taxon>Tracheophyta</taxon>
        <taxon>Spermatophyta</taxon>
        <taxon>Magnoliopsida</taxon>
        <taxon>Liliopsida</taxon>
        <taxon>Poales</taxon>
        <taxon>Cyperaceae</taxon>
        <taxon>Cyperoideae</taxon>
        <taxon>Cariceae</taxon>
        <taxon>Carex</taxon>
        <taxon>Carex subgen. Euthyceras</taxon>
    </lineage>
</organism>
<dbReference type="PANTHER" id="PTHR27003:SF318">
    <property type="entry name" value="OS03G0124200 PROTEIN"/>
    <property type="match status" value="1"/>
</dbReference>
<dbReference type="InterPro" id="IPR020630">
    <property type="entry name" value="THF_DH/CycHdrlase_cat_dom"/>
</dbReference>
<comment type="subcellular location">
    <subcellularLocation>
        <location evidence="1">Membrane</location>
        <topology evidence="1">Single-pass type I membrane protein</topology>
    </subcellularLocation>
</comment>
<proteinExistence type="predicted"/>
<keyword evidence="9 13" id="KW-1133">Transmembrane helix</keyword>
<evidence type="ECO:0000256" key="1">
    <source>
        <dbReference type="ARBA" id="ARBA00004479"/>
    </source>
</evidence>
<dbReference type="InterPro" id="IPR001245">
    <property type="entry name" value="Ser-Thr/Tyr_kinase_cat_dom"/>
</dbReference>
<dbReference type="PANTHER" id="PTHR27003">
    <property type="entry name" value="OS07G0166700 PROTEIN"/>
    <property type="match status" value="1"/>
</dbReference>
<accession>A0A833RND2</accession>
<feature type="signal peptide" evidence="14">
    <location>
        <begin position="1"/>
        <end position="23"/>
    </location>
</feature>
<evidence type="ECO:0000256" key="14">
    <source>
        <dbReference type="SAM" id="SignalP"/>
    </source>
</evidence>
<evidence type="ECO:0000256" key="3">
    <source>
        <dbReference type="ARBA" id="ARBA00022679"/>
    </source>
</evidence>
<evidence type="ECO:0000256" key="10">
    <source>
        <dbReference type="ARBA" id="ARBA00023136"/>
    </source>
</evidence>
<evidence type="ECO:0000313" key="16">
    <source>
        <dbReference type="EMBL" id="KAF3342091.1"/>
    </source>
</evidence>
<feature type="transmembrane region" description="Helical" evidence="13">
    <location>
        <begin position="770"/>
        <end position="795"/>
    </location>
</feature>
<dbReference type="InterPro" id="IPR046346">
    <property type="entry name" value="Aminoacid_DH-like_N_sf"/>
</dbReference>
<evidence type="ECO:0000256" key="5">
    <source>
        <dbReference type="ARBA" id="ARBA00022729"/>
    </source>
</evidence>
<evidence type="ECO:0000256" key="11">
    <source>
        <dbReference type="ARBA" id="ARBA00023180"/>
    </source>
</evidence>
<dbReference type="GO" id="GO:0005524">
    <property type="term" value="F:ATP binding"/>
    <property type="evidence" value="ECO:0007669"/>
    <property type="project" value="UniProtKB-UniRule"/>
</dbReference>
<dbReference type="GO" id="GO:0004488">
    <property type="term" value="F:methylenetetrahydrofolate dehydrogenase (NADP+) activity"/>
    <property type="evidence" value="ECO:0007669"/>
    <property type="project" value="InterPro"/>
</dbReference>
<reference evidence="16" key="1">
    <citation type="submission" date="2020-01" db="EMBL/GenBank/DDBJ databases">
        <title>Genome sequence of Kobresia littledalei, the first chromosome-level genome in the family Cyperaceae.</title>
        <authorList>
            <person name="Qu G."/>
        </authorList>
    </citation>
    <scope>NUCLEOTIDE SEQUENCE</scope>
    <source>
        <strain evidence="16">C.B.Clarke</strain>
        <tissue evidence="16">Leaf</tissue>
    </source>
</reference>
<evidence type="ECO:0000256" key="13">
    <source>
        <dbReference type="SAM" id="Phobius"/>
    </source>
</evidence>
<dbReference type="InterPro" id="IPR000719">
    <property type="entry name" value="Prot_kinase_dom"/>
</dbReference>
<name>A0A833RND2_9POAL</name>
<dbReference type="FunFam" id="3.30.200.20:FF:000039">
    <property type="entry name" value="receptor-like protein kinase FERONIA"/>
    <property type="match status" value="1"/>
</dbReference>
<dbReference type="FunFam" id="2.60.120.430:FF:000013">
    <property type="entry name" value="Putative receptor-like protein kinase"/>
    <property type="match status" value="1"/>
</dbReference>
<dbReference type="PROSITE" id="PS00107">
    <property type="entry name" value="PROTEIN_KINASE_ATP"/>
    <property type="match status" value="1"/>
</dbReference>
<evidence type="ECO:0000256" key="2">
    <source>
        <dbReference type="ARBA" id="ARBA00022527"/>
    </source>
</evidence>
<dbReference type="SUPFAM" id="SSF53223">
    <property type="entry name" value="Aminoacid dehydrogenase-like, N-terminal domain"/>
    <property type="match status" value="1"/>
</dbReference>
<evidence type="ECO:0000256" key="6">
    <source>
        <dbReference type="ARBA" id="ARBA00022741"/>
    </source>
</evidence>
<protein>
    <submittedName>
        <fullName evidence="16">Putative receptor-like protein kinase</fullName>
    </submittedName>
</protein>
<dbReference type="SUPFAM" id="SSF56112">
    <property type="entry name" value="Protein kinase-like (PK-like)"/>
    <property type="match status" value="1"/>
</dbReference>
<dbReference type="AlphaFoldDB" id="A0A833RND2"/>
<feature type="binding site" evidence="12">
    <location>
        <position position="513"/>
    </location>
    <ligand>
        <name>ATP</name>
        <dbReference type="ChEBI" id="CHEBI:30616"/>
    </ligand>
</feature>
<keyword evidence="6 12" id="KW-0547">Nucleotide-binding</keyword>
<dbReference type="GO" id="GO:0005886">
    <property type="term" value="C:plasma membrane"/>
    <property type="evidence" value="ECO:0007669"/>
    <property type="project" value="TreeGrafter"/>
</dbReference>
<dbReference type="Gene3D" id="2.60.120.430">
    <property type="entry name" value="Galactose-binding lectin"/>
    <property type="match status" value="2"/>
</dbReference>
<keyword evidence="5 14" id="KW-0732">Signal</keyword>
<dbReference type="InterPro" id="IPR017441">
    <property type="entry name" value="Protein_kinase_ATP_BS"/>
</dbReference>
<comment type="caution">
    <text evidence="16">The sequence shown here is derived from an EMBL/GenBank/DDBJ whole genome shotgun (WGS) entry which is preliminary data.</text>
</comment>
<keyword evidence="10 13" id="KW-0472">Membrane</keyword>
<dbReference type="InterPro" id="IPR045272">
    <property type="entry name" value="ANXUR1/2-like"/>
</dbReference>
<dbReference type="Gene3D" id="1.10.510.10">
    <property type="entry name" value="Transferase(Phosphotransferase) domain 1"/>
    <property type="match status" value="1"/>
</dbReference>
<dbReference type="Gene3D" id="3.40.50.10860">
    <property type="entry name" value="Leucine Dehydrogenase, chain A, domain 1"/>
    <property type="match status" value="1"/>
</dbReference>
<dbReference type="GO" id="GO:0004674">
    <property type="term" value="F:protein serine/threonine kinase activity"/>
    <property type="evidence" value="ECO:0007669"/>
    <property type="project" value="UniProtKB-KW"/>
</dbReference>
<dbReference type="FunFam" id="1.10.510.10:FF:000252">
    <property type="entry name" value="Receptor-like protein kinase FERONIA"/>
    <property type="match status" value="1"/>
</dbReference>
<keyword evidence="7 16" id="KW-0418">Kinase</keyword>
<evidence type="ECO:0000256" key="7">
    <source>
        <dbReference type="ARBA" id="ARBA00022777"/>
    </source>
</evidence>
<keyword evidence="2" id="KW-0723">Serine/threonine-protein kinase</keyword>
<feature type="domain" description="Protein kinase" evidence="15">
    <location>
        <begin position="485"/>
        <end position="760"/>
    </location>
</feature>
<dbReference type="Proteomes" id="UP000623129">
    <property type="component" value="Unassembled WGS sequence"/>
</dbReference>
<keyword evidence="17" id="KW-1185">Reference proteome</keyword>
<dbReference type="Pfam" id="PF07714">
    <property type="entry name" value="PK_Tyr_Ser-Thr"/>
    <property type="match status" value="1"/>
</dbReference>
<dbReference type="InterPro" id="IPR024788">
    <property type="entry name" value="Malectin-like_Carb-bd_dom"/>
</dbReference>
<dbReference type="EMBL" id="SWLB01000001">
    <property type="protein sequence ID" value="KAF3342091.1"/>
    <property type="molecule type" value="Genomic_DNA"/>
</dbReference>
<dbReference type="InterPro" id="IPR008271">
    <property type="entry name" value="Ser/Thr_kinase_AS"/>
</dbReference>
<gene>
    <name evidence="16" type="ORF">FCM35_KLT00729</name>
</gene>
<keyword evidence="4 13" id="KW-0812">Transmembrane</keyword>
<evidence type="ECO:0000256" key="12">
    <source>
        <dbReference type="PROSITE-ProRule" id="PRU10141"/>
    </source>
</evidence>
<evidence type="ECO:0000256" key="9">
    <source>
        <dbReference type="ARBA" id="ARBA00022989"/>
    </source>
</evidence>
<dbReference type="SMART" id="SM00220">
    <property type="entry name" value="S_TKc"/>
    <property type="match status" value="1"/>
</dbReference>
<feature type="chain" id="PRO_5032859165" evidence="14">
    <location>
        <begin position="24"/>
        <end position="995"/>
    </location>
</feature>
<dbReference type="OrthoDB" id="640180at2759"/>
<keyword evidence="3" id="KW-0808">Transferase</keyword>
<dbReference type="GO" id="GO:0009506">
    <property type="term" value="C:plasmodesma"/>
    <property type="evidence" value="ECO:0007669"/>
    <property type="project" value="TreeGrafter"/>
</dbReference>
<dbReference type="PROSITE" id="PS00108">
    <property type="entry name" value="PROTEIN_KINASE_ST"/>
    <property type="match status" value="1"/>
</dbReference>